<sequence length="225" mass="23339">MPNNVVRLVLATAASVGLLSVAAIPAHAAPLPVDTLVAVEQALQPAAMPIGSKTAESALIAVRKIAEGGPRYNYFPRSVRLTEGTTQPFLYDTAAADCLPSGFEPDDYSVGIGQAIAGPAVDESLPVPVIPPGTVNVFFSAMNTAMSSPLQADNLEVAWVNLNTMQSGRAPMFQERPADYIVTLSNTIATGSGTIVFVVFGSVLDNTSNGLPPCEFAPVVGVVRA</sequence>
<name>A0ABZ2PK52_9NOCA</name>
<dbReference type="EMBL" id="CP147846">
    <property type="protein sequence ID" value="WXG69570.1"/>
    <property type="molecule type" value="Genomic_DNA"/>
</dbReference>
<organism evidence="2 3">
    <name type="scientific">Rhodococcus sovatensis</name>
    <dbReference type="NCBI Taxonomy" id="1805840"/>
    <lineage>
        <taxon>Bacteria</taxon>
        <taxon>Bacillati</taxon>
        <taxon>Actinomycetota</taxon>
        <taxon>Actinomycetes</taxon>
        <taxon>Mycobacteriales</taxon>
        <taxon>Nocardiaceae</taxon>
        <taxon>Rhodococcus</taxon>
    </lineage>
</organism>
<reference evidence="2 3" key="1">
    <citation type="submission" date="2024-03" db="EMBL/GenBank/DDBJ databases">
        <title>Natural products discovery in diverse microorganisms through a two-stage MS feature dereplication strategy.</title>
        <authorList>
            <person name="Zhang R."/>
        </authorList>
    </citation>
    <scope>NUCLEOTIDE SEQUENCE [LARGE SCALE GENOMIC DNA]</scope>
    <source>
        <strain evidence="2 3">18930</strain>
    </source>
</reference>
<dbReference type="RefSeq" id="WP_338890428.1">
    <property type="nucleotide sequence ID" value="NZ_CP147846.1"/>
</dbReference>
<keyword evidence="1" id="KW-0732">Signal</keyword>
<protein>
    <recommendedName>
        <fullName evidence="4">Secreted protein</fullName>
    </recommendedName>
</protein>
<dbReference type="Proteomes" id="UP001432000">
    <property type="component" value="Chromosome"/>
</dbReference>
<keyword evidence="3" id="KW-1185">Reference proteome</keyword>
<evidence type="ECO:0000313" key="2">
    <source>
        <dbReference type="EMBL" id="WXG69570.1"/>
    </source>
</evidence>
<evidence type="ECO:0000256" key="1">
    <source>
        <dbReference type="SAM" id="SignalP"/>
    </source>
</evidence>
<evidence type="ECO:0008006" key="4">
    <source>
        <dbReference type="Google" id="ProtNLM"/>
    </source>
</evidence>
<feature type="chain" id="PRO_5046606691" description="Secreted protein" evidence="1">
    <location>
        <begin position="29"/>
        <end position="225"/>
    </location>
</feature>
<accession>A0ABZ2PK52</accession>
<gene>
    <name evidence="2" type="ORF">WDS16_03165</name>
</gene>
<proteinExistence type="predicted"/>
<feature type="signal peptide" evidence="1">
    <location>
        <begin position="1"/>
        <end position="28"/>
    </location>
</feature>
<evidence type="ECO:0000313" key="3">
    <source>
        <dbReference type="Proteomes" id="UP001432000"/>
    </source>
</evidence>